<dbReference type="KEGG" id="pmaw:MACH26_05160"/>
<feature type="compositionally biased region" description="Polar residues" evidence="1">
    <location>
        <begin position="16"/>
        <end position="28"/>
    </location>
</feature>
<evidence type="ECO:0000256" key="1">
    <source>
        <dbReference type="SAM" id="MobiDB-lite"/>
    </source>
</evidence>
<dbReference type="EMBL" id="AP027272">
    <property type="protein sequence ID" value="BDX04995.1"/>
    <property type="molecule type" value="Genomic_DNA"/>
</dbReference>
<gene>
    <name evidence="2" type="ORF">MACH26_05160</name>
</gene>
<reference evidence="2" key="1">
    <citation type="submission" date="2023-01" db="EMBL/GenBank/DDBJ databases">
        <title>Complete genome sequence of Planctobacterium marinum strain Dej080120_11.</title>
        <authorList>
            <person name="Ueki S."/>
            <person name="Maruyama F."/>
        </authorList>
    </citation>
    <scope>NUCLEOTIDE SEQUENCE</scope>
    <source>
        <strain evidence="2">Dej080120_11</strain>
    </source>
</reference>
<evidence type="ECO:0000313" key="3">
    <source>
        <dbReference type="Proteomes" id="UP001333710"/>
    </source>
</evidence>
<feature type="region of interest" description="Disordered" evidence="1">
    <location>
        <begin position="77"/>
        <end position="112"/>
    </location>
</feature>
<protein>
    <submittedName>
        <fullName evidence="2">Uncharacterized protein</fullName>
    </submittedName>
</protein>
<sequence length="112" mass="11401">MIDSISSGGFTPPPQLSRSLTDEQSSTVSSILENYDAENLSAADAKDIAAQLKDAGIKPGKDLADVMAQNGFDAKEVGKLAGVEPPLPPASQPSGNQQESGGDSGSTISILV</sequence>
<evidence type="ECO:0000313" key="2">
    <source>
        <dbReference type="EMBL" id="BDX04995.1"/>
    </source>
</evidence>
<keyword evidence="3" id="KW-1185">Reference proteome</keyword>
<feature type="region of interest" description="Disordered" evidence="1">
    <location>
        <begin position="1"/>
        <end position="28"/>
    </location>
</feature>
<dbReference type="RefSeq" id="WP_338290905.1">
    <property type="nucleotide sequence ID" value="NZ_AP027272.1"/>
</dbReference>
<feature type="compositionally biased region" description="Polar residues" evidence="1">
    <location>
        <begin position="92"/>
        <end position="112"/>
    </location>
</feature>
<dbReference type="Proteomes" id="UP001333710">
    <property type="component" value="Chromosome"/>
</dbReference>
<dbReference type="AlphaFoldDB" id="A0AA48I308"/>
<organism evidence="2 3">
    <name type="scientific">Planctobacterium marinum</name>
    <dbReference type="NCBI Taxonomy" id="1631968"/>
    <lineage>
        <taxon>Bacteria</taxon>
        <taxon>Pseudomonadati</taxon>
        <taxon>Pseudomonadota</taxon>
        <taxon>Gammaproteobacteria</taxon>
        <taxon>Alteromonadales</taxon>
        <taxon>Alteromonadaceae</taxon>
        <taxon>Planctobacterium</taxon>
    </lineage>
</organism>
<proteinExistence type="predicted"/>
<name>A0AA48I308_9ALTE</name>
<accession>A0AA48I308</accession>